<evidence type="ECO:0000256" key="16">
    <source>
        <dbReference type="PIRSR" id="PIRSR006404-2"/>
    </source>
</evidence>
<keyword evidence="19" id="KW-1185">Reference proteome</keyword>
<keyword evidence="9 14" id="KW-0862">Zinc</keyword>
<dbReference type="PANTHER" id="PTHR39188:SF3">
    <property type="entry name" value="STAGE IV SPORULATION PROTEIN FB"/>
    <property type="match status" value="1"/>
</dbReference>
<feature type="transmembrane region" description="Helical" evidence="14">
    <location>
        <begin position="113"/>
        <end position="134"/>
    </location>
</feature>
<evidence type="ECO:0000256" key="1">
    <source>
        <dbReference type="ARBA" id="ARBA00004651"/>
    </source>
</evidence>
<feature type="binding site" evidence="16">
    <location>
        <position position="73"/>
    </location>
    <ligand>
        <name>Zn(2+)</name>
        <dbReference type="ChEBI" id="CHEBI:29105"/>
        <note>catalytic</note>
    </ligand>
</feature>
<evidence type="ECO:0000256" key="10">
    <source>
        <dbReference type="ARBA" id="ARBA00022989"/>
    </source>
</evidence>
<feature type="transmembrane region" description="Helical" evidence="14">
    <location>
        <begin position="140"/>
        <end position="163"/>
    </location>
</feature>
<evidence type="ECO:0000256" key="5">
    <source>
        <dbReference type="ARBA" id="ARBA00022692"/>
    </source>
</evidence>
<dbReference type="GO" id="GO:0046872">
    <property type="term" value="F:metal ion binding"/>
    <property type="evidence" value="ECO:0007669"/>
    <property type="project" value="UniProtKB-UniRule"/>
</dbReference>
<feature type="transmembrane region" description="Helical" evidence="14">
    <location>
        <begin position="53"/>
        <end position="76"/>
    </location>
</feature>
<reference evidence="18" key="1">
    <citation type="submission" date="2021-03" db="EMBL/GenBank/DDBJ databases">
        <title>Actinotalea soli sp. nov., isolated from soil.</title>
        <authorList>
            <person name="Ping W."/>
            <person name="Zhang J."/>
        </authorList>
    </citation>
    <scope>NUCLEOTIDE SEQUENCE</scope>
    <source>
        <strain evidence="18">BY-33</strain>
    </source>
</reference>
<evidence type="ECO:0000313" key="18">
    <source>
        <dbReference type="EMBL" id="MBO1750256.1"/>
    </source>
</evidence>
<name>A0A939LMP7_9CELL</name>
<evidence type="ECO:0000256" key="15">
    <source>
        <dbReference type="PIRSR" id="PIRSR006404-1"/>
    </source>
</evidence>
<feature type="domain" description="Peptidase M50" evidence="17">
    <location>
        <begin position="62"/>
        <end position="136"/>
    </location>
</feature>
<feature type="transmembrane region" description="Helical" evidence="14">
    <location>
        <begin position="12"/>
        <end position="41"/>
    </location>
</feature>
<keyword evidence="4 14" id="KW-0645">Protease</keyword>
<accession>A0A939LMP7</accession>
<keyword evidence="10 14" id="KW-1133">Transmembrane helix</keyword>
<evidence type="ECO:0000256" key="11">
    <source>
        <dbReference type="ARBA" id="ARBA00023049"/>
    </source>
</evidence>
<feature type="transmembrane region" description="Helical" evidence="14">
    <location>
        <begin position="194"/>
        <end position="214"/>
    </location>
</feature>
<dbReference type="PIRSF" id="PIRSF006404">
    <property type="entry name" value="UCP006404_Pept_M50_CBS"/>
    <property type="match status" value="1"/>
</dbReference>
<evidence type="ECO:0000256" key="8">
    <source>
        <dbReference type="ARBA" id="ARBA00022801"/>
    </source>
</evidence>
<comment type="caution">
    <text evidence="18">The sequence shown here is derived from an EMBL/GenBank/DDBJ whole genome shotgun (WGS) entry which is preliminary data.</text>
</comment>
<dbReference type="GO" id="GO:0006508">
    <property type="term" value="P:proteolysis"/>
    <property type="evidence" value="ECO:0007669"/>
    <property type="project" value="UniProtKB-KW"/>
</dbReference>
<dbReference type="AlphaFoldDB" id="A0A939LMP7"/>
<evidence type="ECO:0000259" key="17">
    <source>
        <dbReference type="Pfam" id="PF02163"/>
    </source>
</evidence>
<evidence type="ECO:0000313" key="19">
    <source>
        <dbReference type="Proteomes" id="UP000664209"/>
    </source>
</evidence>
<feature type="transmembrane region" description="Helical" evidence="14">
    <location>
        <begin position="220"/>
        <end position="237"/>
    </location>
</feature>
<keyword evidence="13 14" id="KW-0472">Membrane</keyword>
<evidence type="ECO:0000256" key="14">
    <source>
        <dbReference type="PIRNR" id="PIRNR006404"/>
    </source>
</evidence>
<keyword evidence="12" id="KW-0129">CBS domain</keyword>
<gene>
    <name evidence="18" type="ORF">J4G33_00395</name>
</gene>
<dbReference type="GO" id="GO:0008237">
    <property type="term" value="F:metallopeptidase activity"/>
    <property type="evidence" value="ECO:0007669"/>
    <property type="project" value="UniProtKB-UniRule"/>
</dbReference>
<evidence type="ECO:0000256" key="12">
    <source>
        <dbReference type="ARBA" id="ARBA00023122"/>
    </source>
</evidence>
<evidence type="ECO:0000256" key="13">
    <source>
        <dbReference type="ARBA" id="ARBA00023136"/>
    </source>
</evidence>
<dbReference type="Proteomes" id="UP000664209">
    <property type="component" value="Unassembled WGS sequence"/>
</dbReference>
<organism evidence="18 19">
    <name type="scientific">Actinotalea soli</name>
    <dbReference type="NCBI Taxonomy" id="2819234"/>
    <lineage>
        <taxon>Bacteria</taxon>
        <taxon>Bacillati</taxon>
        <taxon>Actinomycetota</taxon>
        <taxon>Actinomycetes</taxon>
        <taxon>Micrococcales</taxon>
        <taxon>Cellulomonadaceae</taxon>
        <taxon>Actinotalea</taxon>
    </lineage>
</organism>
<keyword evidence="5 14" id="KW-0812">Transmembrane</keyword>
<feature type="binding site" evidence="16">
    <location>
        <position position="77"/>
    </location>
    <ligand>
        <name>Zn(2+)</name>
        <dbReference type="ChEBI" id="CHEBI:29105"/>
        <note>catalytic</note>
    </ligand>
</feature>
<proteinExistence type="inferred from homology"/>
<dbReference type="RefSeq" id="WP_208053928.1">
    <property type="nucleotide sequence ID" value="NZ_JAGEMK010000001.1"/>
</dbReference>
<keyword evidence="6 14" id="KW-0479">Metal-binding</keyword>
<dbReference type="PANTHER" id="PTHR39188">
    <property type="entry name" value="MEMBRANE-ASSOCIATED ZINC METALLOPROTEASE M50B"/>
    <property type="match status" value="1"/>
</dbReference>
<dbReference type="InterPro" id="IPR016483">
    <property type="entry name" value="UCP006404_Pept_M50_CBS"/>
</dbReference>
<keyword evidence="7" id="KW-0677">Repeat</keyword>
<keyword evidence="8 14" id="KW-0378">Hydrolase</keyword>
<dbReference type="GO" id="GO:0005886">
    <property type="term" value="C:plasma membrane"/>
    <property type="evidence" value="ECO:0007669"/>
    <property type="project" value="UniProtKB-SubCell"/>
</dbReference>
<feature type="domain" description="Peptidase M50" evidence="17">
    <location>
        <begin position="146"/>
        <end position="194"/>
    </location>
</feature>
<comment type="cofactor">
    <cofactor evidence="14 16">
        <name>Zn(2+)</name>
        <dbReference type="ChEBI" id="CHEBI:29105"/>
    </cofactor>
    <text evidence="14 16">Binds 1 zinc ion per subunit.</text>
</comment>
<dbReference type="EMBL" id="JAGEMK010000001">
    <property type="protein sequence ID" value="MBO1750256.1"/>
    <property type="molecule type" value="Genomic_DNA"/>
</dbReference>
<comment type="subcellular location">
    <subcellularLocation>
        <location evidence="1 14">Cell membrane</location>
        <topology evidence="1 14">Multi-pass membrane protein</topology>
    </subcellularLocation>
</comment>
<feature type="binding site" evidence="16">
    <location>
        <position position="169"/>
    </location>
    <ligand>
        <name>Zn(2+)</name>
        <dbReference type="ChEBI" id="CHEBI:29105"/>
        <note>catalytic</note>
    </ligand>
</feature>
<keyword evidence="11 14" id="KW-0482">Metalloprotease</keyword>
<evidence type="ECO:0000256" key="7">
    <source>
        <dbReference type="ARBA" id="ARBA00022737"/>
    </source>
</evidence>
<protein>
    <recommendedName>
        <fullName evidence="14">Zinc metalloprotease</fullName>
    </recommendedName>
</protein>
<comment type="similarity">
    <text evidence="2 14">Belongs to the peptidase M50B family.</text>
</comment>
<evidence type="ECO:0000256" key="9">
    <source>
        <dbReference type="ARBA" id="ARBA00022833"/>
    </source>
</evidence>
<dbReference type="InterPro" id="IPR008915">
    <property type="entry name" value="Peptidase_M50"/>
</dbReference>
<feature type="active site" evidence="15">
    <location>
        <position position="74"/>
    </location>
</feature>
<keyword evidence="3 14" id="KW-1003">Cell membrane</keyword>
<evidence type="ECO:0000256" key="6">
    <source>
        <dbReference type="ARBA" id="ARBA00022723"/>
    </source>
</evidence>
<evidence type="ECO:0000256" key="3">
    <source>
        <dbReference type="ARBA" id="ARBA00022475"/>
    </source>
</evidence>
<evidence type="ECO:0000256" key="4">
    <source>
        <dbReference type="ARBA" id="ARBA00022670"/>
    </source>
</evidence>
<dbReference type="Pfam" id="PF02163">
    <property type="entry name" value="Peptidase_M50"/>
    <property type="match status" value="2"/>
</dbReference>
<evidence type="ECO:0000256" key="2">
    <source>
        <dbReference type="ARBA" id="ARBA00007931"/>
    </source>
</evidence>
<sequence length="377" mass="37855">MARAQVPGSTRGWVVGTAAGAPVIISPGWAVAAVLLVALFGPTVARIAPGIGAGAYVVAVSFVVLLLVSVFLHELAHALVARRRGIEVRELAITLLGGHTQFGAAAPSPASSALVAAAGPAVNLGLGLAAWLVVQVLPPGGLAALIMTAAAVANGFVGVFNLVPGLPLDGGRVLEALVWRTTGRRSTGTVVAGWVGRVVAVAVLAWVLLVPLVAGRTPTLTSVIWGALIGAFLWSGADQAVRAGHADRAVETLALRHLMRPTAVVTAEATLADVQIPGEAVVLGADGRPRAYLDADAVRSVPASRRAGTPLSAVAVPLPPGSSVDGSLTGSAAVQAVALAARTSPVMVVLDPAGRVVGLLHAQDVVDALRRGRAARA</sequence>